<sequence>MTNQSDYEFIESSLMLVLEEMEKQPEVGKSYPSGGMSYGDEMAQIREFIEFAGEYGLAFEYINRALEQFPYTISGKAAVKLLEVGLLMGFKSDSAKDERFDRRH</sequence>
<evidence type="ECO:0000313" key="4">
    <source>
        <dbReference type="Proteomes" id="UP001481677"/>
    </source>
</evidence>
<dbReference type="Proteomes" id="UP001481677">
    <property type="component" value="Unassembled WGS sequence"/>
</dbReference>
<keyword evidence="4" id="KW-1185">Reference proteome</keyword>
<dbReference type="AlphaFoldDB" id="A0A5C6VFS6"/>
<evidence type="ECO:0000313" key="1">
    <source>
        <dbReference type="EMBL" id="MEM5342291.1"/>
    </source>
</evidence>
<comment type="caution">
    <text evidence="2">The sequence shown here is derived from an EMBL/GenBank/DDBJ whole genome shotgun (WGS) entry which is preliminary data.</text>
</comment>
<dbReference type="EMBL" id="VOQS01000003">
    <property type="protein sequence ID" value="TXC83551.1"/>
    <property type="molecule type" value="Genomic_DNA"/>
</dbReference>
<reference evidence="1 4" key="3">
    <citation type="submission" date="2024-01" db="EMBL/GenBank/DDBJ databases">
        <title>The diversity of rhizobia nodulating Mimosa spp. in eleven states of Brazil covering several biomes is determined by host plant, location, and edaphic factors.</title>
        <authorList>
            <person name="Rouws L."/>
            <person name="Barauna A."/>
            <person name="Beukes C."/>
            <person name="De Faria S.M."/>
            <person name="Gross E."/>
            <person name="Dos Reis Junior F.B."/>
            <person name="Simon M."/>
            <person name="Maluk M."/>
            <person name="Odee D.W."/>
            <person name="Kenicer G."/>
            <person name="Young J.P.W."/>
            <person name="Reis V.M."/>
            <person name="Zilli J."/>
            <person name="James E.K."/>
        </authorList>
    </citation>
    <scope>NUCLEOTIDE SEQUENCE [LARGE SCALE GENOMIC DNA]</scope>
    <source>
        <strain evidence="1 4">JPY530</strain>
    </source>
</reference>
<reference evidence="2" key="2">
    <citation type="submission" date="2019-08" db="EMBL/GenBank/DDBJ databases">
        <authorList>
            <person name="Im W.-T."/>
        </authorList>
    </citation>
    <scope>NUCLEOTIDE SEQUENCE</scope>
    <source>
        <strain evidence="2">NF 2-5-3</strain>
    </source>
</reference>
<dbReference type="Proteomes" id="UP000321776">
    <property type="component" value="Unassembled WGS sequence"/>
</dbReference>
<evidence type="ECO:0000313" key="3">
    <source>
        <dbReference type="Proteomes" id="UP000321776"/>
    </source>
</evidence>
<dbReference type="RefSeq" id="WP_147235865.1">
    <property type="nucleotide sequence ID" value="NZ_JAZHFZ010000015.1"/>
</dbReference>
<organism evidence="2 3">
    <name type="scientific">Paraburkholderia azotifigens</name>
    <dbReference type="NCBI Taxonomy" id="2057004"/>
    <lineage>
        <taxon>Bacteria</taxon>
        <taxon>Pseudomonadati</taxon>
        <taxon>Pseudomonadota</taxon>
        <taxon>Betaproteobacteria</taxon>
        <taxon>Burkholderiales</taxon>
        <taxon>Burkholderiaceae</taxon>
        <taxon>Paraburkholderia</taxon>
    </lineage>
</organism>
<gene>
    <name evidence="2" type="ORF">FRZ40_24490</name>
    <name evidence="1" type="ORF">V4C56_22020</name>
</gene>
<protein>
    <submittedName>
        <fullName evidence="2">Uncharacterized protein</fullName>
    </submittedName>
</protein>
<name>A0A5C6VFS6_9BURK</name>
<dbReference type="EMBL" id="JAZHGA010000015">
    <property type="protein sequence ID" value="MEM5342291.1"/>
    <property type="molecule type" value="Genomic_DNA"/>
</dbReference>
<accession>A0A5C6VFS6</accession>
<proteinExistence type="predicted"/>
<reference evidence="2 3" key="1">
    <citation type="journal article" date="2018" name="Int. J. Syst. Evol. Microbiol.">
        <title>Paraburkholderia azotifigens sp. nov., a nitrogen-fixing bacterium isolated from paddy soil.</title>
        <authorList>
            <person name="Choi G.M."/>
            <person name="Im W.T."/>
        </authorList>
    </citation>
    <scope>NUCLEOTIDE SEQUENCE [LARGE SCALE GENOMIC DNA]</scope>
    <source>
        <strain evidence="2 3">NF 2-5-3</strain>
    </source>
</reference>
<evidence type="ECO:0000313" key="2">
    <source>
        <dbReference type="EMBL" id="TXC83551.1"/>
    </source>
</evidence>